<dbReference type="GO" id="GO:0016020">
    <property type="term" value="C:membrane"/>
    <property type="evidence" value="ECO:0007669"/>
    <property type="project" value="InterPro"/>
</dbReference>
<accession>A0A8T0SGP9</accession>
<protein>
    <recommendedName>
        <fullName evidence="8">WAT1-related protein</fullName>
    </recommendedName>
</protein>
<feature type="transmembrane region" description="Helical" evidence="5">
    <location>
        <begin position="66"/>
        <end position="86"/>
    </location>
</feature>
<evidence type="ECO:0000313" key="7">
    <source>
        <dbReference type="Proteomes" id="UP000823388"/>
    </source>
</evidence>
<feature type="transmembrane region" description="Helical" evidence="5">
    <location>
        <begin position="127"/>
        <end position="147"/>
    </location>
</feature>
<feature type="transmembrane region" description="Helical" evidence="5">
    <location>
        <begin position="15"/>
        <end position="33"/>
    </location>
</feature>
<feature type="compositionally biased region" description="Basic residues" evidence="4">
    <location>
        <begin position="179"/>
        <end position="190"/>
    </location>
</feature>
<sequence>METEIRGHPLLHGKVKFAGILFCIAGVTVLAFYEGPMFRSFNHHHLFQNGGSSPSGAAEKHSKKQWVLGIFLMTLSNVLAGLWTVLRGPLIEDTSKLMNTTLQISCASFQTFLVAVAAERDFSRWKLGWNVGLAAIVYSGVIVTALLHANVDDRQEGPGVPGHVDAAHLRVHHRHILHHRGRRQPRKHLCRGPDGGRPVQRVLGKEHRGARRPDQDQRRRCRRQARAGAAAAAEQQGGPAGAPGAG</sequence>
<reference evidence="6" key="1">
    <citation type="submission" date="2020-05" db="EMBL/GenBank/DDBJ databases">
        <title>WGS assembly of Panicum virgatum.</title>
        <authorList>
            <person name="Lovell J.T."/>
            <person name="Jenkins J."/>
            <person name="Shu S."/>
            <person name="Juenger T.E."/>
            <person name="Schmutz J."/>
        </authorList>
    </citation>
    <scope>NUCLEOTIDE SEQUENCE</scope>
    <source>
        <strain evidence="6">AP13</strain>
    </source>
</reference>
<evidence type="ECO:0000256" key="3">
    <source>
        <dbReference type="ARBA" id="ARBA00023136"/>
    </source>
</evidence>
<evidence type="ECO:0000256" key="5">
    <source>
        <dbReference type="SAM" id="Phobius"/>
    </source>
</evidence>
<keyword evidence="7" id="KW-1185">Reference proteome</keyword>
<keyword evidence="1 5" id="KW-0812">Transmembrane</keyword>
<keyword evidence="3 5" id="KW-0472">Membrane</keyword>
<evidence type="ECO:0000256" key="1">
    <source>
        <dbReference type="ARBA" id="ARBA00022692"/>
    </source>
</evidence>
<evidence type="ECO:0008006" key="8">
    <source>
        <dbReference type="Google" id="ProtNLM"/>
    </source>
</evidence>
<dbReference type="AlphaFoldDB" id="A0A8T0SGP9"/>
<feature type="region of interest" description="Disordered" evidence="4">
    <location>
        <begin position="179"/>
        <end position="246"/>
    </location>
</feature>
<evidence type="ECO:0000256" key="4">
    <source>
        <dbReference type="SAM" id="MobiDB-lite"/>
    </source>
</evidence>
<name>A0A8T0SGP9_PANVG</name>
<organism evidence="6 7">
    <name type="scientific">Panicum virgatum</name>
    <name type="common">Blackwell switchgrass</name>
    <dbReference type="NCBI Taxonomy" id="38727"/>
    <lineage>
        <taxon>Eukaryota</taxon>
        <taxon>Viridiplantae</taxon>
        <taxon>Streptophyta</taxon>
        <taxon>Embryophyta</taxon>
        <taxon>Tracheophyta</taxon>
        <taxon>Spermatophyta</taxon>
        <taxon>Magnoliopsida</taxon>
        <taxon>Liliopsida</taxon>
        <taxon>Poales</taxon>
        <taxon>Poaceae</taxon>
        <taxon>PACMAD clade</taxon>
        <taxon>Panicoideae</taxon>
        <taxon>Panicodae</taxon>
        <taxon>Paniceae</taxon>
        <taxon>Panicinae</taxon>
        <taxon>Panicum</taxon>
        <taxon>Panicum sect. Hiantes</taxon>
    </lineage>
</organism>
<feature type="compositionally biased region" description="Basic and acidic residues" evidence="4">
    <location>
        <begin position="203"/>
        <end position="218"/>
    </location>
</feature>
<evidence type="ECO:0000313" key="6">
    <source>
        <dbReference type="EMBL" id="KAG2597560.1"/>
    </source>
</evidence>
<dbReference type="Proteomes" id="UP000823388">
    <property type="component" value="Chromosome 5K"/>
</dbReference>
<feature type="transmembrane region" description="Helical" evidence="5">
    <location>
        <begin position="98"/>
        <end position="118"/>
    </location>
</feature>
<proteinExistence type="predicted"/>
<dbReference type="GO" id="GO:0022857">
    <property type="term" value="F:transmembrane transporter activity"/>
    <property type="evidence" value="ECO:0007669"/>
    <property type="project" value="InterPro"/>
</dbReference>
<dbReference type="EMBL" id="CM029045">
    <property type="protein sequence ID" value="KAG2597560.1"/>
    <property type="molecule type" value="Genomic_DNA"/>
</dbReference>
<gene>
    <name evidence="6" type="ORF">PVAP13_5KG131600</name>
</gene>
<comment type="caution">
    <text evidence="6">The sequence shown here is derived from an EMBL/GenBank/DDBJ whole genome shotgun (WGS) entry which is preliminary data.</text>
</comment>
<dbReference type="InterPro" id="IPR030184">
    <property type="entry name" value="WAT1-related"/>
</dbReference>
<dbReference type="PANTHER" id="PTHR31218">
    <property type="entry name" value="WAT1-RELATED PROTEIN"/>
    <property type="match status" value="1"/>
</dbReference>
<evidence type="ECO:0000256" key="2">
    <source>
        <dbReference type="ARBA" id="ARBA00022989"/>
    </source>
</evidence>
<feature type="compositionally biased region" description="Low complexity" evidence="4">
    <location>
        <begin position="226"/>
        <end position="237"/>
    </location>
</feature>
<keyword evidence="2 5" id="KW-1133">Transmembrane helix</keyword>